<dbReference type="InterPro" id="IPR035897">
    <property type="entry name" value="Toll_tir_struct_dom_sf"/>
</dbReference>
<name>A0ABV5ZAG7_9GAMM</name>
<dbReference type="Proteomes" id="UP001589628">
    <property type="component" value="Unassembled WGS sequence"/>
</dbReference>
<keyword evidence="2" id="KW-1185">Reference proteome</keyword>
<gene>
    <name evidence="1" type="ORF">ACFFLH_07600</name>
</gene>
<dbReference type="Gene3D" id="3.40.50.10140">
    <property type="entry name" value="Toll/interleukin-1 receptor homology (TIR) domain"/>
    <property type="match status" value="1"/>
</dbReference>
<dbReference type="RefSeq" id="WP_051527444.1">
    <property type="nucleotide sequence ID" value="NZ_JBHLZN010000002.1"/>
</dbReference>
<comment type="caution">
    <text evidence="1">The sequence shown here is derived from an EMBL/GenBank/DDBJ whole genome shotgun (WGS) entry which is preliminary data.</text>
</comment>
<proteinExistence type="predicted"/>
<evidence type="ECO:0000313" key="2">
    <source>
        <dbReference type="Proteomes" id="UP001589628"/>
    </source>
</evidence>
<evidence type="ECO:0000313" key="1">
    <source>
        <dbReference type="EMBL" id="MFB9886267.1"/>
    </source>
</evidence>
<accession>A0ABV5ZAG7</accession>
<keyword evidence="1" id="KW-0675">Receptor</keyword>
<dbReference type="SUPFAM" id="SSF52200">
    <property type="entry name" value="Toll/Interleukin receptor TIR domain"/>
    <property type="match status" value="1"/>
</dbReference>
<sequence length="344" mass="39215">MTSENNSKAESKEKAELPKAINPLVFISHDTRDAEIAEAFSKLIGSVSAGVLKSFRSSDRKGVQGIEYGVEWYPTIMGQLDNASDVVCLLTPMSLERPWILYEAGVARGKLNTPVHGVAIGVPLSKAATGPFAQFQNCGDDEESLTSLVMQLVDRIPNSEPDREVVKFQVAAFKAKIETILSARKESSQVSSPDEVEDNNVVKMFEEVKVMFQDLPRHIERRLDPEVREEEFHRRSKRFRLHPKYIDELCYMAGTREDDPIFLLIIGSELSSTYPWFYELAKRAYDALLSKEESPHELVRSIMKTLDFITHGPGMKMMGYSSPRQREEMRELMMYLEHRLSRFL</sequence>
<protein>
    <submittedName>
        <fullName evidence="1">Toll/interleukin-1 receptor domain-containing protein</fullName>
    </submittedName>
</protein>
<reference evidence="1 2" key="1">
    <citation type="submission" date="2024-09" db="EMBL/GenBank/DDBJ databases">
        <authorList>
            <person name="Sun Q."/>
            <person name="Mori K."/>
        </authorList>
    </citation>
    <scope>NUCLEOTIDE SEQUENCE [LARGE SCALE GENOMIC DNA]</scope>
    <source>
        <strain evidence="1 2">ATCC 51285</strain>
    </source>
</reference>
<organism evidence="1 2">
    <name type="scientific">Balneatrix alpica</name>
    <dbReference type="NCBI Taxonomy" id="75684"/>
    <lineage>
        <taxon>Bacteria</taxon>
        <taxon>Pseudomonadati</taxon>
        <taxon>Pseudomonadota</taxon>
        <taxon>Gammaproteobacteria</taxon>
        <taxon>Oceanospirillales</taxon>
        <taxon>Balneatrichaceae</taxon>
        <taxon>Balneatrix</taxon>
    </lineage>
</organism>
<dbReference type="EMBL" id="JBHLZN010000002">
    <property type="protein sequence ID" value="MFB9886267.1"/>
    <property type="molecule type" value="Genomic_DNA"/>
</dbReference>